<accession>A0A8S5UFI9</accession>
<reference evidence="1" key="1">
    <citation type="journal article" date="2021" name="Proc. Natl. Acad. Sci. U.S.A.">
        <title>A Catalog of Tens of Thousands of Viruses from Human Metagenomes Reveals Hidden Associations with Chronic Diseases.</title>
        <authorList>
            <person name="Tisza M.J."/>
            <person name="Buck C.B."/>
        </authorList>
    </citation>
    <scope>NUCLEOTIDE SEQUENCE</scope>
    <source>
        <strain evidence="1">CtcyQ27</strain>
    </source>
</reference>
<proteinExistence type="predicted"/>
<evidence type="ECO:0000313" key="1">
    <source>
        <dbReference type="EMBL" id="DAF93162.1"/>
    </source>
</evidence>
<protein>
    <submittedName>
        <fullName evidence="1">Uncharacterized protein</fullName>
    </submittedName>
</protein>
<dbReference type="EMBL" id="BK016080">
    <property type="protein sequence ID" value="DAF93162.1"/>
    <property type="molecule type" value="Genomic_DNA"/>
</dbReference>
<organism evidence="1">
    <name type="scientific">Myoviridae sp. ctcyQ27</name>
    <dbReference type="NCBI Taxonomy" id="2825139"/>
    <lineage>
        <taxon>Viruses</taxon>
        <taxon>Duplodnaviria</taxon>
        <taxon>Heunggongvirae</taxon>
        <taxon>Uroviricota</taxon>
        <taxon>Caudoviricetes</taxon>
    </lineage>
</organism>
<sequence length="263" mass="29482">MIYSTNFDNDMLVNEAVDELRDASIDYILAKESGDANLSELAELLIEAEQKVENTKKLSLIKRIQAYIARTKKNKEIIEKYKEKALSADVSGLTVKVYDTSDASINKYIKACNAATAKLKPLLKKSSGDYNKETDKEIKAQIKEILAERNKIVKEVESTTERKSTEMTISNTEVKKAINFIESGKAEKMINKVSHDLNTAVVDNKDDQRKLKNGTHYDVINAINGNRYMISCVKLMAAYHAQDNAKTIITTAAYASGKKKKDE</sequence>
<name>A0A8S5UFI9_9CAUD</name>